<feature type="region of interest" description="Disordered" evidence="1">
    <location>
        <begin position="52"/>
        <end position="150"/>
    </location>
</feature>
<name>A0A2C5ZII1_9HYPO</name>
<keyword evidence="3" id="KW-1185">Reference proteome</keyword>
<protein>
    <recommendedName>
        <fullName evidence="4">Pentacotripeptide-repeat region of PRORP domain-containing protein</fullName>
    </recommendedName>
</protein>
<evidence type="ECO:0000256" key="1">
    <source>
        <dbReference type="SAM" id="MobiDB-lite"/>
    </source>
</evidence>
<dbReference type="Proteomes" id="UP000224854">
    <property type="component" value="Unassembled WGS sequence"/>
</dbReference>
<evidence type="ECO:0000313" key="3">
    <source>
        <dbReference type="Proteomes" id="UP000224854"/>
    </source>
</evidence>
<evidence type="ECO:0008006" key="4">
    <source>
        <dbReference type="Google" id="ProtNLM"/>
    </source>
</evidence>
<dbReference type="InterPro" id="IPR011990">
    <property type="entry name" value="TPR-like_helical_dom_sf"/>
</dbReference>
<dbReference type="AlphaFoldDB" id="A0A2C5ZII1"/>
<feature type="compositionally biased region" description="Basic and acidic residues" evidence="1">
    <location>
        <begin position="102"/>
        <end position="123"/>
    </location>
</feature>
<gene>
    <name evidence="2" type="ORF">CDD82_1485</name>
</gene>
<sequence length="598" mass="67912">MSHRSRAFVMPAAATCRRRGCVWPFWPPGQKLAAPSWQLTQGHHQLRRFATGTGSWHQQEEQDFENVREFRRRVPQPQTQDESRQRPNPGKGPYKNKYAPSLEDREPFTKDYHGSSKESDPFKITDTPCTNSAASSKAYETSRSSEMQLPVPHDPISNFTMDDQHDQAVAQDTPCSNAVKGKGPRDAAKLKPAMIPRSMSRSTGKNCLSLGPNATKLAKIQRSIYQEWGYVRHLYAQDEVLAARRAFKKWKIQYHHVLDPANPDSWPWRDKGKWLFELSDSDAIQSAWESLDVDSRKEMWPHVMLSTMHLCPEKAATVLAATMNPLPPGYALHDTVLFLVHRLNFETMARHENQMLRAEEMLLIVNRCLRDMPAGHMRFQQRTLGLLCQKLPLELAVELYAVLGECKHPLHFNTKLQFAVKLARDVAHKDTAFGLLQELVDAGTDINHVKMTSAINALLFQQPDCVLPTDKSYDFSPKTMLKYFVERGLSPTVGVATATLNTLCQQDKVEEAMQLALLFLGSGVQFNDRTWTTLFRGAKDSLVADNITRALEVARAADAVHVDVLNNVLHSVFYFANMESRQRRRATLWHSTLRCHGT</sequence>
<dbReference type="Gene3D" id="1.25.40.10">
    <property type="entry name" value="Tetratricopeptide repeat domain"/>
    <property type="match status" value="1"/>
</dbReference>
<organism evidence="2 3">
    <name type="scientific">Ophiocordyceps australis</name>
    <dbReference type="NCBI Taxonomy" id="1399860"/>
    <lineage>
        <taxon>Eukaryota</taxon>
        <taxon>Fungi</taxon>
        <taxon>Dikarya</taxon>
        <taxon>Ascomycota</taxon>
        <taxon>Pezizomycotina</taxon>
        <taxon>Sordariomycetes</taxon>
        <taxon>Hypocreomycetidae</taxon>
        <taxon>Hypocreales</taxon>
        <taxon>Ophiocordycipitaceae</taxon>
        <taxon>Ophiocordyceps</taxon>
    </lineage>
</organism>
<proteinExistence type="predicted"/>
<accession>A0A2C5ZII1</accession>
<dbReference type="OrthoDB" id="185373at2759"/>
<feature type="compositionally biased region" description="Polar residues" evidence="1">
    <location>
        <begin position="127"/>
        <end position="147"/>
    </location>
</feature>
<evidence type="ECO:0000313" key="2">
    <source>
        <dbReference type="EMBL" id="PHH80827.1"/>
    </source>
</evidence>
<reference evidence="2 3" key="1">
    <citation type="submission" date="2017-06" db="EMBL/GenBank/DDBJ databases">
        <title>Ant-infecting Ophiocordyceps genomes reveal a high diversity of potential behavioral manipulation genes and a possible major role for enterotoxins.</title>
        <authorList>
            <person name="De Bekker C."/>
            <person name="Evans H.C."/>
            <person name="Brachmann A."/>
            <person name="Hughes D.P."/>
        </authorList>
    </citation>
    <scope>NUCLEOTIDE SEQUENCE [LARGE SCALE GENOMIC DNA]</scope>
    <source>
        <strain evidence="2 3">1348a</strain>
    </source>
</reference>
<dbReference type="EMBL" id="NJEU01000145">
    <property type="protein sequence ID" value="PHH80827.1"/>
    <property type="molecule type" value="Genomic_DNA"/>
</dbReference>
<comment type="caution">
    <text evidence="2">The sequence shown here is derived from an EMBL/GenBank/DDBJ whole genome shotgun (WGS) entry which is preliminary data.</text>
</comment>